<feature type="transmembrane region" description="Helical" evidence="7">
    <location>
        <begin position="101"/>
        <end position="127"/>
    </location>
</feature>
<protein>
    <submittedName>
        <fullName evidence="9">ABC transporter permease</fullName>
    </submittedName>
</protein>
<evidence type="ECO:0000256" key="4">
    <source>
        <dbReference type="ARBA" id="ARBA00022692"/>
    </source>
</evidence>
<evidence type="ECO:0000256" key="7">
    <source>
        <dbReference type="RuleBase" id="RU363032"/>
    </source>
</evidence>
<evidence type="ECO:0000256" key="2">
    <source>
        <dbReference type="ARBA" id="ARBA00022448"/>
    </source>
</evidence>
<keyword evidence="6 7" id="KW-0472">Membrane</keyword>
<dbReference type="InterPro" id="IPR035906">
    <property type="entry name" value="MetI-like_sf"/>
</dbReference>
<gene>
    <name evidence="9" type="ORF">Apa02nite_061250</name>
</gene>
<reference evidence="9 10" key="1">
    <citation type="submission" date="2021-01" db="EMBL/GenBank/DDBJ databases">
        <title>Whole genome shotgun sequence of Actinoplanes palleronii NBRC 14916.</title>
        <authorList>
            <person name="Komaki H."/>
            <person name="Tamura T."/>
        </authorList>
    </citation>
    <scope>NUCLEOTIDE SEQUENCE [LARGE SCALE GENOMIC DNA]</scope>
    <source>
        <strain evidence="9 10">NBRC 14916</strain>
    </source>
</reference>
<dbReference type="Gene3D" id="1.10.3720.10">
    <property type="entry name" value="MetI-like"/>
    <property type="match status" value="1"/>
</dbReference>
<dbReference type="PANTHER" id="PTHR30151">
    <property type="entry name" value="ALKANE SULFONATE ABC TRANSPORTER-RELATED, MEMBRANE SUBUNIT"/>
    <property type="match status" value="1"/>
</dbReference>
<evidence type="ECO:0000256" key="6">
    <source>
        <dbReference type="ARBA" id="ARBA00023136"/>
    </source>
</evidence>
<dbReference type="PROSITE" id="PS50928">
    <property type="entry name" value="ABC_TM1"/>
    <property type="match status" value="1"/>
</dbReference>
<name>A0ABQ4BHE6_9ACTN</name>
<keyword evidence="4 7" id="KW-0812">Transmembrane</keyword>
<proteinExistence type="inferred from homology"/>
<feature type="domain" description="ABC transmembrane type-1" evidence="8">
    <location>
        <begin position="52"/>
        <end position="236"/>
    </location>
</feature>
<feature type="transmembrane region" description="Helical" evidence="7">
    <location>
        <begin position="177"/>
        <end position="203"/>
    </location>
</feature>
<keyword evidence="2 7" id="KW-0813">Transport</keyword>
<dbReference type="RefSeq" id="WP_203828112.1">
    <property type="nucleotide sequence ID" value="NZ_BAAATY010000025.1"/>
</dbReference>
<dbReference type="CDD" id="cd06261">
    <property type="entry name" value="TM_PBP2"/>
    <property type="match status" value="1"/>
</dbReference>
<accession>A0ABQ4BHE6</accession>
<dbReference type="Pfam" id="PF00528">
    <property type="entry name" value="BPD_transp_1"/>
    <property type="match status" value="1"/>
</dbReference>
<comment type="similarity">
    <text evidence="7">Belongs to the binding-protein-dependent transport system permease family.</text>
</comment>
<dbReference type="Proteomes" id="UP000624709">
    <property type="component" value="Unassembled WGS sequence"/>
</dbReference>
<dbReference type="InterPro" id="IPR000515">
    <property type="entry name" value="MetI-like"/>
</dbReference>
<evidence type="ECO:0000313" key="10">
    <source>
        <dbReference type="Proteomes" id="UP000624709"/>
    </source>
</evidence>
<feature type="transmembrane region" description="Helical" evidence="7">
    <location>
        <begin position="59"/>
        <end position="80"/>
    </location>
</feature>
<sequence length="252" mass="26319">MKKALGYLVALLLLVVWEIAGRASDTGLFPPVSDAVTELASLLGTGSLRTDVLPSAGRALAGFALGTTLGALLGITIGWFHHLEPWVRPSLEFLRAIPPPAVLPVAVLALGATSGMRITVIAAAAMWPVLIAGVDATRAVEPGYVDVARISGLSPLTTLRRVILPAVLPALLAAARIALGLALIMMVISEMIGATAGLGYLILQAQRTYAIAQMYAGIIVLGLLGWLATALFALLERRVLGWYQDQKGIADG</sequence>
<dbReference type="PANTHER" id="PTHR30151:SF0">
    <property type="entry name" value="ABC TRANSPORTER PERMEASE PROTEIN MJ0413-RELATED"/>
    <property type="match status" value="1"/>
</dbReference>
<organism evidence="9 10">
    <name type="scientific">Actinoplanes palleronii</name>
    <dbReference type="NCBI Taxonomy" id="113570"/>
    <lineage>
        <taxon>Bacteria</taxon>
        <taxon>Bacillati</taxon>
        <taxon>Actinomycetota</taxon>
        <taxon>Actinomycetes</taxon>
        <taxon>Micromonosporales</taxon>
        <taxon>Micromonosporaceae</taxon>
        <taxon>Actinoplanes</taxon>
    </lineage>
</organism>
<evidence type="ECO:0000313" key="9">
    <source>
        <dbReference type="EMBL" id="GIE70017.1"/>
    </source>
</evidence>
<keyword evidence="5 7" id="KW-1133">Transmembrane helix</keyword>
<dbReference type="SUPFAM" id="SSF161098">
    <property type="entry name" value="MetI-like"/>
    <property type="match status" value="1"/>
</dbReference>
<evidence type="ECO:0000256" key="1">
    <source>
        <dbReference type="ARBA" id="ARBA00004651"/>
    </source>
</evidence>
<dbReference type="EMBL" id="BOMS01000094">
    <property type="protein sequence ID" value="GIE70017.1"/>
    <property type="molecule type" value="Genomic_DNA"/>
</dbReference>
<keyword evidence="3" id="KW-1003">Cell membrane</keyword>
<evidence type="ECO:0000259" key="8">
    <source>
        <dbReference type="PROSITE" id="PS50928"/>
    </source>
</evidence>
<comment type="caution">
    <text evidence="9">The sequence shown here is derived from an EMBL/GenBank/DDBJ whole genome shotgun (WGS) entry which is preliminary data.</text>
</comment>
<comment type="subcellular location">
    <subcellularLocation>
        <location evidence="1 7">Cell membrane</location>
        <topology evidence="1 7">Multi-pass membrane protein</topology>
    </subcellularLocation>
</comment>
<evidence type="ECO:0000256" key="3">
    <source>
        <dbReference type="ARBA" id="ARBA00022475"/>
    </source>
</evidence>
<evidence type="ECO:0000256" key="5">
    <source>
        <dbReference type="ARBA" id="ARBA00022989"/>
    </source>
</evidence>
<feature type="transmembrane region" description="Helical" evidence="7">
    <location>
        <begin position="215"/>
        <end position="235"/>
    </location>
</feature>
<keyword evidence="10" id="KW-1185">Reference proteome</keyword>